<dbReference type="PROSITE" id="PS51471">
    <property type="entry name" value="FE2OG_OXY"/>
    <property type="match status" value="1"/>
</dbReference>
<dbReference type="InterPro" id="IPR005123">
    <property type="entry name" value="Oxoglu/Fe-dep_dioxygenase_dom"/>
</dbReference>
<keyword evidence="3" id="KW-0223">Dioxygenase</keyword>
<organism evidence="7">
    <name type="scientific">Synechococcus virus S-PRM1</name>
    <dbReference type="NCBI Taxonomy" id="2100130"/>
    <lineage>
        <taxon>Viruses</taxon>
        <taxon>Duplodnaviria</taxon>
        <taxon>Heunggongvirae</taxon>
        <taxon>Uroviricota</taxon>
        <taxon>Caudoviricetes</taxon>
        <taxon>Pantevenvirales</taxon>
        <taxon>Kyanoviridae</taxon>
        <taxon>Makelovirus</taxon>
        <taxon>Makelovirus prm1</taxon>
    </lineage>
</organism>
<protein>
    <submittedName>
        <fullName evidence="7">2OG-Fe(II) oxygenase</fullName>
    </submittedName>
</protein>
<dbReference type="SMART" id="SM00702">
    <property type="entry name" value="P4Hc"/>
    <property type="match status" value="1"/>
</dbReference>
<evidence type="ECO:0000256" key="3">
    <source>
        <dbReference type="ARBA" id="ARBA00022964"/>
    </source>
</evidence>
<evidence type="ECO:0000256" key="4">
    <source>
        <dbReference type="ARBA" id="ARBA00023002"/>
    </source>
</evidence>
<comment type="cofactor">
    <cofactor evidence="1">
        <name>L-ascorbate</name>
        <dbReference type="ChEBI" id="CHEBI:38290"/>
    </cofactor>
</comment>
<dbReference type="GeneID" id="65115524"/>
<dbReference type="GO" id="GO:0016705">
    <property type="term" value="F:oxidoreductase activity, acting on paired donors, with incorporation or reduction of molecular oxygen"/>
    <property type="evidence" value="ECO:0007669"/>
    <property type="project" value="InterPro"/>
</dbReference>
<evidence type="ECO:0000313" key="7">
    <source>
        <dbReference type="EMBL" id="AXN58400.1"/>
    </source>
</evidence>
<dbReference type="EMBL" id="MH629685">
    <property type="protein sequence ID" value="AXN58400.1"/>
    <property type="molecule type" value="Genomic_DNA"/>
</dbReference>
<dbReference type="Gene3D" id="2.60.120.620">
    <property type="entry name" value="q2cbj1_9rhob like domain"/>
    <property type="match status" value="1"/>
</dbReference>
<evidence type="ECO:0000259" key="6">
    <source>
        <dbReference type="PROSITE" id="PS51471"/>
    </source>
</evidence>
<reference evidence="7" key="1">
    <citation type="submission" date="2018-07" db="EMBL/GenBank/DDBJ databases">
        <title>Complete genome sequence of the cyanophage S-PRM1 isolated from Singapore coastal waters.</title>
        <authorList>
            <person name="Chenard C."/>
            <person name="Kolundzija S."/>
            <person name="Lauro F.M."/>
        </authorList>
    </citation>
    <scope>NUCLEOTIDE SEQUENCE [LARGE SCALE GENOMIC DNA]</scope>
</reference>
<keyword evidence="5" id="KW-0408">Iron</keyword>
<dbReference type="RefSeq" id="YP_010097857.1">
    <property type="nucleotide sequence ID" value="NC_055761.1"/>
</dbReference>
<dbReference type="Proteomes" id="UP000259950">
    <property type="component" value="Segment"/>
</dbReference>
<evidence type="ECO:0000256" key="2">
    <source>
        <dbReference type="ARBA" id="ARBA00022723"/>
    </source>
</evidence>
<dbReference type="Pfam" id="PF13640">
    <property type="entry name" value="2OG-FeII_Oxy_3"/>
    <property type="match status" value="1"/>
</dbReference>
<sequence>MVQIRSGAPRRVAQFGRALALGASGRRFKSCLFDLFLVMKKIPFIVKENFLDENSFSQVVEETRLLMPHFYDAKFGGSAKENDKILKQNKILSYDEYYQDNKNASNTVKIFRQKIFDSELYGEFKNQVIVDLAQSVDWDEMMISYYEDGDHYKPHYDSSFITGLYWFDIKPRKFAGGELLLYNGTKKDPPEMRLQFQPVNNRFIAFPGCYMHEVKSVVMSERWKGQGHGRFCISIFCGHRS</sequence>
<dbReference type="AntiFam" id="ANF00013">
    <property type="entry name" value="tRNA translation"/>
</dbReference>
<feature type="domain" description="Fe2OG dioxygenase" evidence="6">
    <location>
        <begin position="137"/>
        <end position="239"/>
    </location>
</feature>
<dbReference type="GO" id="GO:0005506">
    <property type="term" value="F:iron ion binding"/>
    <property type="evidence" value="ECO:0007669"/>
    <property type="project" value="InterPro"/>
</dbReference>
<evidence type="ECO:0000256" key="5">
    <source>
        <dbReference type="ARBA" id="ARBA00023004"/>
    </source>
</evidence>
<dbReference type="GO" id="GO:0031418">
    <property type="term" value="F:L-ascorbic acid binding"/>
    <property type="evidence" value="ECO:0007669"/>
    <property type="project" value="InterPro"/>
</dbReference>
<dbReference type="InterPro" id="IPR006620">
    <property type="entry name" value="Pro_4_hyd_alph"/>
</dbReference>
<evidence type="ECO:0000256" key="1">
    <source>
        <dbReference type="ARBA" id="ARBA00001961"/>
    </source>
</evidence>
<name>A0A346FK95_9CAUD</name>
<dbReference type="GO" id="GO:0051213">
    <property type="term" value="F:dioxygenase activity"/>
    <property type="evidence" value="ECO:0007669"/>
    <property type="project" value="UniProtKB-KW"/>
</dbReference>
<dbReference type="KEGG" id="vg:65115524"/>
<keyword evidence="2" id="KW-0479">Metal-binding</keyword>
<dbReference type="InterPro" id="IPR044862">
    <property type="entry name" value="Pro_4_hyd_alph_FE2OG_OXY"/>
</dbReference>
<keyword evidence="8" id="KW-1185">Reference proteome</keyword>
<accession>A0A346FK95</accession>
<keyword evidence="4" id="KW-0560">Oxidoreductase</keyword>
<proteinExistence type="predicted"/>
<evidence type="ECO:0000313" key="8">
    <source>
        <dbReference type="Proteomes" id="UP000259950"/>
    </source>
</evidence>